<dbReference type="Pfam" id="PF01773">
    <property type="entry name" value="Nucleos_tra2_N"/>
    <property type="match status" value="1"/>
</dbReference>
<dbReference type="PANTHER" id="PTHR10590">
    <property type="entry name" value="SODIUM/NUCLEOSIDE COTRANSPORTER"/>
    <property type="match status" value="1"/>
</dbReference>
<name>A0A154P1H2_DUFNO</name>
<dbReference type="NCBIfam" id="TIGR00804">
    <property type="entry name" value="nupC"/>
    <property type="match status" value="1"/>
</dbReference>
<feature type="domain" description="Concentrative nucleoside transporter C-terminal" evidence="9">
    <location>
        <begin position="325"/>
        <end position="539"/>
    </location>
</feature>
<feature type="transmembrane region" description="Helical" evidence="7">
    <location>
        <begin position="376"/>
        <end position="400"/>
    </location>
</feature>
<keyword evidence="6 7" id="KW-0472">Membrane</keyword>
<keyword evidence="3" id="KW-1003">Cell membrane</keyword>
<dbReference type="Pfam" id="PF07662">
    <property type="entry name" value="Nucleos_tra2_C"/>
    <property type="match status" value="1"/>
</dbReference>
<dbReference type="STRING" id="178035.A0A154P1H2"/>
<evidence type="ECO:0000256" key="5">
    <source>
        <dbReference type="ARBA" id="ARBA00022989"/>
    </source>
</evidence>
<organism evidence="11 12">
    <name type="scientific">Dufourea novaeangliae</name>
    <name type="common">Sweat bee</name>
    <dbReference type="NCBI Taxonomy" id="178035"/>
    <lineage>
        <taxon>Eukaryota</taxon>
        <taxon>Metazoa</taxon>
        <taxon>Ecdysozoa</taxon>
        <taxon>Arthropoda</taxon>
        <taxon>Hexapoda</taxon>
        <taxon>Insecta</taxon>
        <taxon>Pterygota</taxon>
        <taxon>Neoptera</taxon>
        <taxon>Endopterygota</taxon>
        <taxon>Hymenoptera</taxon>
        <taxon>Apocrita</taxon>
        <taxon>Aculeata</taxon>
        <taxon>Apoidea</taxon>
        <taxon>Anthophila</taxon>
        <taxon>Halictidae</taxon>
        <taxon>Rophitinae</taxon>
        <taxon>Dufourea</taxon>
    </lineage>
</organism>
<evidence type="ECO:0000259" key="10">
    <source>
        <dbReference type="Pfam" id="PF07670"/>
    </source>
</evidence>
<feature type="transmembrane region" description="Helical" evidence="7">
    <location>
        <begin position="53"/>
        <end position="72"/>
    </location>
</feature>
<feature type="transmembrane region" description="Helical" evidence="7">
    <location>
        <begin position="131"/>
        <end position="147"/>
    </location>
</feature>
<evidence type="ECO:0000259" key="9">
    <source>
        <dbReference type="Pfam" id="PF07662"/>
    </source>
</evidence>
<gene>
    <name evidence="11" type="ORF">WN55_04729</name>
</gene>
<dbReference type="Proteomes" id="UP000076502">
    <property type="component" value="Unassembled WGS sequence"/>
</dbReference>
<sequence length="569" mass="62320">YNAFSVFLSRHQRIVRLLSLLVFNAVVVIYFIFATQYWRNYNQEYGFNWCHGYGLLLILFVIGYGGLFYHYAARYFGKPLGRCCSPYNDRVKDFRRTKYGGTICKSAIYVCVFAAIIIFLILDTIESRDRLISAAGVAILMGLGWIFSKHPGRVNWRPVLHGLILQFLCGLFTIRWAVGRAIFECLADKVTTFLDFAKSGAAFIFSDQLVDDGVFAYLTTCAFQTLPVIFYFSFIIQILYYLGVMQWIILNLGRILQALMGTTICESVNCAANIFIGMTESPLLIKPYLNKLTASELHAIMCAGFATVSGTVLAAYIGFGANPAHLITASVMAAPAALCYSKLFYPETEKSLVTREDIKLEESKDASLMDAASKGALAAIPLVLGIIANIIAFVSFIALVNSLLGWLGMLVGYDAHTIGAPLSLEFILSKVFKPLSWIMGVPWEQCEDVATLIGLKTVVNEFVAYQKLGEFKKMGKIYGRTEAIATFAICGFANPGSIGITLGVLTSLAPERKEQIASTVLRAFVAGSVVCFLTASIAGMLITDGAFDSVANVTTALNGIVANATTINR</sequence>
<feature type="domain" description="Concentrative nucleoside transporter N-terminal" evidence="8">
    <location>
        <begin position="135"/>
        <end position="207"/>
    </location>
</feature>
<accession>A0A154P1H2</accession>
<feature type="non-terminal residue" evidence="11">
    <location>
        <position position="1"/>
    </location>
</feature>
<comment type="subcellular location">
    <subcellularLocation>
        <location evidence="1">Cell membrane</location>
        <topology evidence="1">Multi-pass membrane protein</topology>
    </subcellularLocation>
</comment>
<dbReference type="GO" id="GO:0005886">
    <property type="term" value="C:plasma membrane"/>
    <property type="evidence" value="ECO:0007669"/>
    <property type="project" value="UniProtKB-SubCell"/>
</dbReference>
<dbReference type="InterPro" id="IPR011657">
    <property type="entry name" value="CNT_C_dom"/>
</dbReference>
<feature type="transmembrane region" description="Helical" evidence="7">
    <location>
        <begin position="14"/>
        <end position="33"/>
    </location>
</feature>
<reference evidence="11 12" key="1">
    <citation type="submission" date="2015-07" db="EMBL/GenBank/DDBJ databases">
        <title>The genome of Dufourea novaeangliae.</title>
        <authorList>
            <person name="Pan H."/>
            <person name="Kapheim K."/>
        </authorList>
    </citation>
    <scope>NUCLEOTIDE SEQUENCE [LARGE SCALE GENOMIC DNA]</scope>
    <source>
        <strain evidence="11">0120121106</strain>
        <tissue evidence="11">Whole body</tissue>
    </source>
</reference>
<evidence type="ECO:0000256" key="3">
    <source>
        <dbReference type="ARBA" id="ARBA00022475"/>
    </source>
</evidence>
<dbReference type="InterPro" id="IPR002668">
    <property type="entry name" value="CNT_N_dom"/>
</dbReference>
<evidence type="ECO:0000256" key="7">
    <source>
        <dbReference type="RuleBase" id="RU362018"/>
    </source>
</evidence>
<dbReference type="GO" id="GO:0005415">
    <property type="term" value="F:nucleoside:sodium symporter activity"/>
    <property type="evidence" value="ECO:0007669"/>
    <property type="project" value="TreeGrafter"/>
</dbReference>
<evidence type="ECO:0000313" key="11">
    <source>
        <dbReference type="EMBL" id="KZC05789.1"/>
    </source>
</evidence>
<feature type="transmembrane region" description="Helical" evidence="7">
    <location>
        <begin position="520"/>
        <end position="542"/>
    </location>
</feature>
<feature type="transmembrane region" description="Helical" evidence="7">
    <location>
        <begin position="297"/>
        <end position="319"/>
    </location>
</feature>
<feature type="transmembrane region" description="Helical" evidence="7">
    <location>
        <begin position="483"/>
        <end position="508"/>
    </location>
</feature>
<evidence type="ECO:0000313" key="12">
    <source>
        <dbReference type="Proteomes" id="UP000076502"/>
    </source>
</evidence>
<feature type="transmembrane region" description="Helical" evidence="7">
    <location>
        <begin position="228"/>
        <end position="250"/>
    </location>
</feature>
<dbReference type="InterPro" id="IPR011642">
    <property type="entry name" value="Gate_dom"/>
</dbReference>
<keyword evidence="4 7" id="KW-0812">Transmembrane</keyword>
<dbReference type="EMBL" id="KQ434796">
    <property type="protein sequence ID" value="KZC05789.1"/>
    <property type="molecule type" value="Genomic_DNA"/>
</dbReference>
<evidence type="ECO:0000256" key="1">
    <source>
        <dbReference type="ARBA" id="ARBA00004651"/>
    </source>
</evidence>
<keyword evidence="12" id="KW-1185">Reference proteome</keyword>
<dbReference type="Pfam" id="PF07670">
    <property type="entry name" value="Gate"/>
    <property type="match status" value="1"/>
</dbReference>
<dbReference type="PANTHER" id="PTHR10590:SF4">
    <property type="entry name" value="SOLUTE CARRIER FAMILY 28 MEMBER 3"/>
    <property type="match status" value="1"/>
</dbReference>
<evidence type="ECO:0000256" key="4">
    <source>
        <dbReference type="ARBA" id="ARBA00022692"/>
    </source>
</evidence>
<dbReference type="OrthoDB" id="6075923at2759"/>
<evidence type="ECO:0000256" key="2">
    <source>
        <dbReference type="ARBA" id="ARBA00009033"/>
    </source>
</evidence>
<protein>
    <recommendedName>
        <fullName evidence="7">Sodium/nucleoside cotransporter</fullName>
    </recommendedName>
</protein>
<dbReference type="AlphaFoldDB" id="A0A154P1H2"/>
<comment type="similarity">
    <text evidence="2 7">Belongs to the concentrative nucleoside transporter (CNT) (TC 2.A.41) family.</text>
</comment>
<proteinExistence type="inferred from homology"/>
<keyword evidence="5 7" id="KW-1133">Transmembrane helix</keyword>
<evidence type="ECO:0000259" key="8">
    <source>
        <dbReference type="Pfam" id="PF01773"/>
    </source>
</evidence>
<dbReference type="InterPro" id="IPR008276">
    <property type="entry name" value="C_nuclsd_transpt"/>
</dbReference>
<evidence type="ECO:0000256" key="6">
    <source>
        <dbReference type="ARBA" id="ARBA00023136"/>
    </source>
</evidence>
<feature type="domain" description="Nucleoside transporter/FeoB GTPase Gate" evidence="10">
    <location>
        <begin position="223"/>
        <end position="321"/>
    </location>
</feature>
<feature type="transmembrane region" description="Helical" evidence="7">
    <location>
        <begin position="106"/>
        <end position="125"/>
    </location>
</feature>
<keyword evidence="7" id="KW-0813">Transport</keyword>
<dbReference type="InterPro" id="IPR018270">
    <property type="entry name" value="C_nuclsd_transpt_met_bac"/>
</dbReference>